<evidence type="ECO:0000313" key="2">
    <source>
        <dbReference type="RefSeq" id="XP_075087533.1"/>
    </source>
</evidence>
<gene>
    <name evidence="2" type="primary">LOC142169558</name>
</gene>
<accession>A0AC58SRD3</accession>
<dbReference type="RefSeq" id="XP_075087533.1">
    <property type="nucleotide sequence ID" value="XM_075231432.1"/>
</dbReference>
<protein>
    <submittedName>
        <fullName evidence="2">Uncharacterized protein LOC142169558</fullName>
    </submittedName>
</protein>
<keyword evidence="1" id="KW-1185">Reference proteome</keyword>
<reference evidence="2" key="2">
    <citation type="submission" date="2025-08" db="UniProtKB">
        <authorList>
            <consortium name="RefSeq"/>
        </authorList>
    </citation>
    <scope>IDENTIFICATION</scope>
    <source>
        <tissue evidence="2">Leaf</tissue>
    </source>
</reference>
<name>A0AC58SRD3_TOBAC</name>
<organism evidence="1 2">
    <name type="scientific">Nicotiana tabacum</name>
    <name type="common">Common tobacco</name>
    <dbReference type="NCBI Taxonomy" id="4097"/>
    <lineage>
        <taxon>Eukaryota</taxon>
        <taxon>Viridiplantae</taxon>
        <taxon>Streptophyta</taxon>
        <taxon>Embryophyta</taxon>
        <taxon>Tracheophyta</taxon>
        <taxon>Spermatophyta</taxon>
        <taxon>Magnoliopsida</taxon>
        <taxon>eudicotyledons</taxon>
        <taxon>Gunneridae</taxon>
        <taxon>Pentapetalae</taxon>
        <taxon>asterids</taxon>
        <taxon>lamiids</taxon>
        <taxon>Solanales</taxon>
        <taxon>Solanaceae</taxon>
        <taxon>Nicotianoideae</taxon>
        <taxon>Nicotianeae</taxon>
        <taxon>Nicotiana</taxon>
    </lineage>
</organism>
<sequence length="139" mass="15538">MKSRLFLIIGAWVIVYSGSIPHTSSIHAELKTLLQGLKLAVQRNLKPIHINVDVAEILTTLKNDNAVYTNIASDCRKLLHQLHDAKVTRTYREQNFVADILAKGGSKMECSAEPTIFNVPPFFVTDQFRADLLGTAFSR</sequence>
<proteinExistence type="predicted"/>
<reference evidence="1" key="1">
    <citation type="journal article" date="2014" name="Nat. Commun.">
        <title>The tobacco genome sequence and its comparison with those of tomato and potato.</title>
        <authorList>
            <person name="Sierro N."/>
            <person name="Battey J.N."/>
            <person name="Ouadi S."/>
            <person name="Bakaher N."/>
            <person name="Bovet L."/>
            <person name="Willig A."/>
            <person name="Goepfert S."/>
            <person name="Peitsch M.C."/>
            <person name="Ivanov N.V."/>
        </authorList>
    </citation>
    <scope>NUCLEOTIDE SEQUENCE [LARGE SCALE GENOMIC DNA]</scope>
</reference>
<dbReference type="Proteomes" id="UP000790787">
    <property type="component" value="Chromosome 15"/>
</dbReference>
<evidence type="ECO:0000313" key="1">
    <source>
        <dbReference type="Proteomes" id="UP000790787"/>
    </source>
</evidence>